<protein>
    <submittedName>
        <fullName evidence="1">Uncharacterized protein</fullName>
    </submittedName>
</protein>
<evidence type="ECO:0000313" key="2">
    <source>
        <dbReference type="Proteomes" id="UP000565745"/>
    </source>
</evidence>
<proteinExistence type="predicted"/>
<comment type="caution">
    <text evidence="1">The sequence shown here is derived from an EMBL/GenBank/DDBJ whole genome shotgun (WGS) entry which is preliminary data.</text>
</comment>
<organism evidence="1 2">
    <name type="scientific">Sulfitobacter noctilucicola</name>
    <dbReference type="NCBI Taxonomy" id="1342301"/>
    <lineage>
        <taxon>Bacteria</taxon>
        <taxon>Pseudomonadati</taxon>
        <taxon>Pseudomonadota</taxon>
        <taxon>Alphaproteobacteria</taxon>
        <taxon>Rhodobacterales</taxon>
        <taxon>Roseobacteraceae</taxon>
        <taxon>Sulfitobacter</taxon>
    </lineage>
</organism>
<reference evidence="1 2" key="1">
    <citation type="submission" date="2020-08" db="EMBL/GenBank/DDBJ databases">
        <title>Genomic Encyclopedia of Type Strains, Phase IV (KMG-IV): sequencing the most valuable type-strain genomes for metagenomic binning, comparative biology and taxonomic classification.</title>
        <authorList>
            <person name="Goeker M."/>
        </authorList>
    </citation>
    <scope>NUCLEOTIDE SEQUENCE [LARGE SCALE GENOMIC DNA]</scope>
    <source>
        <strain evidence="1 2">DSM 101015</strain>
    </source>
</reference>
<sequence length="84" mass="9939">MVSQPETMRIVLRRLYQTLLRKLTQVSESQLLRRETKRSVMRSTKREHCILLYSIVTGIGLSEELCLRIRAAQRMEIRTVTSLY</sequence>
<name>A0A7W6MAJ5_9RHOB</name>
<accession>A0A7W6MAJ5</accession>
<keyword evidence="2" id="KW-1185">Reference proteome</keyword>
<gene>
    <name evidence="1" type="ORF">GGR93_003308</name>
</gene>
<dbReference type="EMBL" id="JACIFU010000004">
    <property type="protein sequence ID" value="MBB4175515.1"/>
    <property type="molecule type" value="Genomic_DNA"/>
</dbReference>
<dbReference type="Proteomes" id="UP000565745">
    <property type="component" value="Unassembled WGS sequence"/>
</dbReference>
<evidence type="ECO:0000313" key="1">
    <source>
        <dbReference type="EMBL" id="MBB4175515.1"/>
    </source>
</evidence>
<dbReference type="AlphaFoldDB" id="A0A7W6MAJ5"/>